<protein>
    <submittedName>
        <fullName evidence="1">Uncharacterized protein</fullName>
    </submittedName>
</protein>
<name>A0A919IZT0_9ACTN</name>
<dbReference type="EMBL" id="BOMM01000029">
    <property type="protein sequence ID" value="GIE11435.1"/>
    <property type="molecule type" value="Genomic_DNA"/>
</dbReference>
<organism evidence="1 2">
    <name type="scientific">Paractinoplanes ferrugineus</name>
    <dbReference type="NCBI Taxonomy" id="113564"/>
    <lineage>
        <taxon>Bacteria</taxon>
        <taxon>Bacillati</taxon>
        <taxon>Actinomycetota</taxon>
        <taxon>Actinomycetes</taxon>
        <taxon>Micromonosporales</taxon>
        <taxon>Micromonosporaceae</taxon>
        <taxon>Paractinoplanes</taxon>
    </lineage>
</organism>
<keyword evidence="2" id="KW-1185">Reference proteome</keyword>
<evidence type="ECO:0000313" key="2">
    <source>
        <dbReference type="Proteomes" id="UP000598174"/>
    </source>
</evidence>
<comment type="caution">
    <text evidence="1">The sequence shown here is derived from an EMBL/GenBank/DDBJ whole genome shotgun (WGS) entry which is preliminary data.</text>
</comment>
<evidence type="ECO:0000313" key="1">
    <source>
        <dbReference type="EMBL" id="GIE11435.1"/>
    </source>
</evidence>
<dbReference type="AlphaFoldDB" id="A0A919IZT0"/>
<proteinExistence type="predicted"/>
<dbReference type="Proteomes" id="UP000598174">
    <property type="component" value="Unassembled WGS sequence"/>
</dbReference>
<gene>
    <name evidence="1" type="ORF">Afe05nite_32750</name>
</gene>
<accession>A0A919IZT0</accession>
<sequence>MVTDGDNDVLVRPVTEGARRPLLISCTGLAAALELRSTARPARVITRAARRIRTARTDRP</sequence>
<reference evidence="1" key="1">
    <citation type="submission" date="2021-01" db="EMBL/GenBank/DDBJ databases">
        <title>Whole genome shotgun sequence of Actinoplanes ferrugineus NBRC 15555.</title>
        <authorList>
            <person name="Komaki H."/>
            <person name="Tamura T."/>
        </authorList>
    </citation>
    <scope>NUCLEOTIDE SEQUENCE</scope>
    <source>
        <strain evidence="1">NBRC 15555</strain>
    </source>
</reference>